<gene>
    <name evidence="1" type="ORF">HHS34_009130</name>
</gene>
<protein>
    <submittedName>
        <fullName evidence="1">HU family DNA-binding protein</fullName>
    </submittedName>
</protein>
<evidence type="ECO:0000313" key="1">
    <source>
        <dbReference type="EMBL" id="XRI72607.1"/>
    </source>
</evidence>
<evidence type="ECO:0000313" key="2">
    <source>
        <dbReference type="Proteomes" id="UP001195965"/>
    </source>
</evidence>
<reference evidence="1 2" key="1">
    <citation type="journal article" date="2021" name="ISME J.">
        <title>Genomic evolution of the class Acidithiobacillia: deep-branching Proteobacteria living in extreme acidic conditions.</title>
        <authorList>
            <person name="Moya-Beltran A."/>
            <person name="Beard S."/>
            <person name="Rojas-Villalobos C."/>
            <person name="Issotta F."/>
            <person name="Gallardo Y."/>
            <person name="Ulloa R."/>
            <person name="Giaveno A."/>
            <person name="Degli Esposti M."/>
            <person name="Johnson D.B."/>
            <person name="Quatrini R."/>
        </authorList>
    </citation>
    <scope>NUCLEOTIDE SEQUENCE [LARGE SCALE GENOMIC DNA]</scope>
    <source>
        <strain evidence="1 2">GG1-14</strain>
    </source>
</reference>
<dbReference type="Proteomes" id="UP001195965">
    <property type="component" value="Chromosome"/>
</dbReference>
<sequence length="106" mass="12068">MTKSELMLKIYTRMQQQGTIGLRPRDTEEAVNLVLDYLADALQEHRRIEIRGFGVFRLHAIAARMGRNPKTGQAVPVPEKNTVHFKPGAELRQAAMQSRNGRGDRR</sequence>
<proteinExistence type="predicted"/>
<organism evidence="1 2">
    <name type="scientific">Acidithiobacillus montserratensis</name>
    <dbReference type="NCBI Taxonomy" id="2729135"/>
    <lineage>
        <taxon>Bacteria</taxon>
        <taxon>Pseudomonadati</taxon>
        <taxon>Pseudomonadota</taxon>
        <taxon>Acidithiobacillia</taxon>
        <taxon>Acidithiobacillales</taxon>
        <taxon>Acidithiobacillaceae</taxon>
        <taxon>Acidithiobacillus</taxon>
    </lineage>
</organism>
<accession>A0ACD5HDB0</accession>
<name>A0ACD5HDB0_9PROT</name>
<keyword evidence="2" id="KW-1185">Reference proteome</keyword>
<keyword evidence="1" id="KW-0238">DNA-binding</keyword>
<dbReference type="EMBL" id="CP127526">
    <property type="protein sequence ID" value="XRI72607.1"/>
    <property type="molecule type" value="Genomic_DNA"/>
</dbReference>